<dbReference type="Pfam" id="PF02769">
    <property type="entry name" value="AIRS_C"/>
    <property type="match status" value="1"/>
</dbReference>
<evidence type="ECO:0000256" key="12">
    <source>
        <dbReference type="ARBA" id="ARBA00032931"/>
    </source>
</evidence>
<dbReference type="SUPFAM" id="SSF56042">
    <property type="entry name" value="PurM C-terminal domain-like"/>
    <property type="match status" value="1"/>
</dbReference>
<feature type="domain" description="PurM-like C-terminal" evidence="16">
    <location>
        <begin position="172"/>
        <end position="332"/>
    </location>
</feature>
<dbReference type="InterPro" id="IPR010918">
    <property type="entry name" value="PurM-like_C_dom"/>
</dbReference>
<dbReference type="PANTHER" id="PTHR10520">
    <property type="entry name" value="TRIFUNCTIONAL PURINE BIOSYNTHETIC PROTEIN ADENOSINE-3-RELATED"/>
    <property type="match status" value="1"/>
</dbReference>
<evidence type="ECO:0000256" key="7">
    <source>
        <dbReference type="ARBA" id="ARBA00022598"/>
    </source>
</evidence>
<evidence type="ECO:0000256" key="14">
    <source>
        <dbReference type="ARBA" id="ARBA00049057"/>
    </source>
</evidence>
<evidence type="ECO:0000256" key="6">
    <source>
        <dbReference type="ARBA" id="ARBA00022490"/>
    </source>
</evidence>
<dbReference type="AlphaFoldDB" id="A0A382CRK3"/>
<keyword evidence="7" id="KW-0436">Ligase</keyword>
<sequence>MKKFSYSNSGVSIDKGNQFVSQIKKLLKKNKKKGSTDIGGFAGKYKINQKYKNPTLIAATDGVGTKLYIANMLNKHDTIGIDLVAMCVNDIIVTGAKPLFFLDYIATGKLEVGKAVKIVKGIVKGCELANCDLLGGETAEMPEFYSEKKYDLAGFCVGIVDDSKKIQRPKTNDLIVGIESSGIHSNGYSLIRKILKTNKIKINKIVPGTNKTVGKHLIEPTKIYVDPILELYRRNIIKTSAHITGGGIIENLPRVLPKNIQSNIDLNKWKLPKLYKWIKSQGVTQKEMLRTFNCGYGMIVIIDKKNHTRLKQTLKKYKLSSDILGTLKNKGVSESILFNNAWN</sequence>
<evidence type="ECO:0000256" key="5">
    <source>
        <dbReference type="ARBA" id="ARBA00020367"/>
    </source>
</evidence>
<organism evidence="17">
    <name type="scientific">marine metagenome</name>
    <dbReference type="NCBI Taxonomy" id="408172"/>
    <lineage>
        <taxon>unclassified sequences</taxon>
        <taxon>metagenomes</taxon>
        <taxon>ecological metagenomes</taxon>
    </lineage>
</organism>
<dbReference type="GO" id="GO:0005524">
    <property type="term" value="F:ATP binding"/>
    <property type="evidence" value="ECO:0007669"/>
    <property type="project" value="UniProtKB-KW"/>
</dbReference>
<dbReference type="EMBL" id="UINC01035792">
    <property type="protein sequence ID" value="SVB28770.1"/>
    <property type="molecule type" value="Genomic_DNA"/>
</dbReference>
<dbReference type="CDD" id="cd02196">
    <property type="entry name" value="PurM"/>
    <property type="match status" value="1"/>
</dbReference>
<feature type="domain" description="PurM-like N-terminal" evidence="15">
    <location>
        <begin position="55"/>
        <end position="160"/>
    </location>
</feature>
<dbReference type="GO" id="GO:0006189">
    <property type="term" value="P:'de novo' IMP biosynthetic process"/>
    <property type="evidence" value="ECO:0007669"/>
    <property type="project" value="UniProtKB-UniPathway"/>
</dbReference>
<keyword evidence="8" id="KW-0547">Nucleotide-binding</keyword>
<dbReference type="GO" id="GO:0005829">
    <property type="term" value="C:cytosol"/>
    <property type="evidence" value="ECO:0007669"/>
    <property type="project" value="TreeGrafter"/>
</dbReference>
<dbReference type="GO" id="GO:0046084">
    <property type="term" value="P:adenine biosynthetic process"/>
    <property type="evidence" value="ECO:0007669"/>
    <property type="project" value="TreeGrafter"/>
</dbReference>
<name>A0A382CRK3_9ZZZZ</name>
<evidence type="ECO:0000259" key="15">
    <source>
        <dbReference type="Pfam" id="PF00586"/>
    </source>
</evidence>
<dbReference type="FunFam" id="3.90.650.10:FF:000011">
    <property type="entry name" value="Phosphoribosylformylglycinamidine cyclo-ligase"/>
    <property type="match status" value="1"/>
</dbReference>
<evidence type="ECO:0000259" key="16">
    <source>
        <dbReference type="Pfam" id="PF02769"/>
    </source>
</evidence>
<comment type="pathway">
    <text evidence="2">Purine metabolism; IMP biosynthesis via de novo pathway; 5-amino-1-(5-phospho-D-ribosyl)imidazole from N(2)-formyl-N(1)-(5-phospho-D-ribosyl)glycinamide: step 2/2.</text>
</comment>
<reference evidence="17" key="1">
    <citation type="submission" date="2018-05" db="EMBL/GenBank/DDBJ databases">
        <authorList>
            <person name="Lanie J.A."/>
            <person name="Ng W.-L."/>
            <person name="Kazmierczak K.M."/>
            <person name="Andrzejewski T.M."/>
            <person name="Davidsen T.M."/>
            <person name="Wayne K.J."/>
            <person name="Tettelin H."/>
            <person name="Glass J.I."/>
            <person name="Rusch D."/>
            <person name="Podicherti R."/>
            <person name="Tsui H.-C.T."/>
            <person name="Winkler M.E."/>
        </authorList>
    </citation>
    <scope>NUCLEOTIDE SEQUENCE</scope>
</reference>
<evidence type="ECO:0000256" key="13">
    <source>
        <dbReference type="ARBA" id="ARBA00033093"/>
    </source>
</evidence>
<protein>
    <recommendedName>
        <fullName evidence="5">Phosphoribosylformylglycinamidine cyclo-ligase</fullName>
        <ecNumber evidence="4">6.3.3.1</ecNumber>
    </recommendedName>
    <alternativeName>
        <fullName evidence="12">AIR synthase</fullName>
    </alternativeName>
    <alternativeName>
        <fullName evidence="13">AIRS</fullName>
    </alternativeName>
    <alternativeName>
        <fullName evidence="11">Phosphoribosyl-aminoimidazole synthetase</fullName>
    </alternativeName>
</protein>
<proteinExistence type="inferred from homology"/>
<comment type="catalytic activity">
    <reaction evidence="14">
        <text>2-formamido-N(1)-(5-O-phospho-beta-D-ribosyl)acetamidine + ATP = 5-amino-1-(5-phospho-beta-D-ribosyl)imidazole + ADP + phosphate + H(+)</text>
        <dbReference type="Rhea" id="RHEA:23032"/>
        <dbReference type="ChEBI" id="CHEBI:15378"/>
        <dbReference type="ChEBI" id="CHEBI:30616"/>
        <dbReference type="ChEBI" id="CHEBI:43474"/>
        <dbReference type="ChEBI" id="CHEBI:137981"/>
        <dbReference type="ChEBI" id="CHEBI:147287"/>
        <dbReference type="ChEBI" id="CHEBI:456216"/>
        <dbReference type="EC" id="6.3.3.1"/>
    </reaction>
</comment>
<evidence type="ECO:0000256" key="10">
    <source>
        <dbReference type="ARBA" id="ARBA00022840"/>
    </source>
</evidence>
<keyword evidence="9" id="KW-0658">Purine biosynthesis</keyword>
<dbReference type="InterPro" id="IPR036676">
    <property type="entry name" value="PurM-like_C_sf"/>
</dbReference>
<evidence type="ECO:0000256" key="1">
    <source>
        <dbReference type="ARBA" id="ARBA00004496"/>
    </source>
</evidence>
<dbReference type="NCBIfam" id="TIGR00878">
    <property type="entry name" value="purM"/>
    <property type="match status" value="1"/>
</dbReference>
<dbReference type="Pfam" id="PF00586">
    <property type="entry name" value="AIRS"/>
    <property type="match status" value="1"/>
</dbReference>
<comment type="subcellular location">
    <subcellularLocation>
        <location evidence="1">Cytoplasm</location>
    </subcellularLocation>
</comment>
<dbReference type="InterPro" id="IPR004733">
    <property type="entry name" value="PurM_cligase"/>
</dbReference>
<evidence type="ECO:0000256" key="8">
    <source>
        <dbReference type="ARBA" id="ARBA00022741"/>
    </source>
</evidence>
<evidence type="ECO:0000256" key="9">
    <source>
        <dbReference type="ARBA" id="ARBA00022755"/>
    </source>
</evidence>
<dbReference type="InterPro" id="IPR016188">
    <property type="entry name" value="PurM-like_N"/>
</dbReference>
<dbReference type="PANTHER" id="PTHR10520:SF12">
    <property type="entry name" value="TRIFUNCTIONAL PURINE BIOSYNTHETIC PROTEIN ADENOSINE-3"/>
    <property type="match status" value="1"/>
</dbReference>
<accession>A0A382CRK3</accession>
<comment type="similarity">
    <text evidence="3">Belongs to the AIR synthase family.</text>
</comment>
<dbReference type="SUPFAM" id="SSF55326">
    <property type="entry name" value="PurM N-terminal domain-like"/>
    <property type="match status" value="1"/>
</dbReference>
<evidence type="ECO:0000256" key="2">
    <source>
        <dbReference type="ARBA" id="ARBA00004686"/>
    </source>
</evidence>
<evidence type="ECO:0000313" key="17">
    <source>
        <dbReference type="EMBL" id="SVB28770.1"/>
    </source>
</evidence>
<evidence type="ECO:0000256" key="11">
    <source>
        <dbReference type="ARBA" id="ARBA00031908"/>
    </source>
</evidence>
<dbReference type="FunFam" id="3.30.1330.10:FF:000001">
    <property type="entry name" value="Phosphoribosylformylglycinamidine cyclo-ligase"/>
    <property type="match status" value="1"/>
</dbReference>
<evidence type="ECO:0000256" key="4">
    <source>
        <dbReference type="ARBA" id="ARBA00013047"/>
    </source>
</evidence>
<dbReference type="GO" id="GO:0004641">
    <property type="term" value="F:phosphoribosylformylglycinamidine cyclo-ligase activity"/>
    <property type="evidence" value="ECO:0007669"/>
    <property type="project" value="UniProtKB-EC"/>
</dbReference>
<dbReference type="GO" id="GO:0004637">
    <property type="term" value="F:phosphoribosylamine-glycine ligase activity"/>
    <property type="evidence" value="ECO:0007669"/>
    <property type="project" value="TreeGrafter"/>
</dbReference>
<dbReference type="InterPro" id="IPR036921">
    <property type="entry name" value="PurM-like_N_sf"/>
</dbReference>
<dbReference type="EC" id="6.3.3.1" evidence="4"/>
<dbReference type="Gene3D" id="3.30.1330.10">
    <property type="entry name" value="PurM-like, N-terminal domain"/>
    <property type="match status" value="1"/>
</dbReference>
<keyword evidence="10" id="KW-0067">ATP-binding</keyword>
<dbReference type="Gene3D" id="3.90.650.10">
    <property type="entry name" value="PurM-like C-terminal domain"/>
    <property type="match status" value="1"/>
</dbReference>
<dbReference type="UniPathway" id="UPA00074">
    <property type="reaction ID" value="UER00129"/>
</dbReference>
<gene>
    <name evidence="17" type="ORF">METZ01_LOCUS181624</name>
</gene>
<dbReference type="HAMAP" id="MF_00741">
    <property type="entry name" value="AIRS"/>
    <property type="match status" value="1"/>
</dbReference>
<keyword evidence="6" id="KW-0963">Cytoplasm</keyword>
<evidence type="ECO:0000256" key="3">
    <source>
        <dbReference type="ARBA" id="ARBA00010280"/>
    </source>
</evidence>